<dbReference type="PANTHER" id="PTHR16181">
    <property type="entry name" value="PROTEIN FAM83A-RELATED"/>
    <property type="match status" value="1"/>
</dbReference>
<dbReference type="Pfam" id="PF07894">
    <property type="entry name" value="SACK1"/>
    <property type="match status" value="1"/>
</dbReference>
<dbReference type="GO" id="GO:0019901">
    <property type="term" value="F:protein kinase binding"/>
    <property type="evidence" value="ECO:0007669"/>
    <property type="project" value="TreeGrafter"/>
</dbReference>
<proteinExistence type="inferred from homology"/>
<dbReference type="GO" id="GO:0007165">
    <property type="term" value="P:signal transduction"/>
    <property type="evidence" value="ECO:0007669"/>
    <property type="project" value="TreeGrafter"/>
</dbReference>
<evidence type="ECO:0000256" key="2">
    <source>
        <dbReference type="SAM" id="MobiDB-lite"/>
    </source>
</evidence>
<sequence length="608" mass="68788">MSKYQETSLNENVVILPANESNPGFLYSELERSVLESLFRDGPKAFYSKLSAHRLEPFLSPEEVNQVSSWVEDRHTEVIENGDVGSENSSEMQEVSGQYFPELSDTPAPCLELGWPEKDRWDGVERVMIYRNPPVEQAPHIREVIRRLLQGATRLIAIVVDRLTDSTVIADLHSAALRGVIVYIILNQRPARDNLTQNQLEHPNIIVRILGGNTFACSDGKKVVGELKENFILVDLDTVVLGSYSLTWLDAHLHRQLVTVLSGPSVELFDREFRILYAASLPVPDSWKAAKPKDLPVIDKTLYQPEPNTPKQDLQDCPPSPPPPTAGSPIDWDTLGVFQKTKDSPEEDQDLPEYLEELPMFHKTGPDWQIWPPGGGVTDPHINECQDENKLYRFMPEPRHTLDHQAMFWSAQKPERLPYGFLTERNEGLGMPRLRDIWMERKFMEDFGSFSHTQRHDYLPSLDRSMGENTIPEETTPGSDAGPHNQKKPIIVCVPQNERSWQLGDILKKISSDQSTKGLPSNMAKNPISKSSLDLSSPGPETLQRSQSQANLYDGFPMTPALALMKKRNNEAKSSFLRSLQPLSRPRSFSLGLKKSAFLREHTNDEDK</sequence>
<name>A0AA88LM57_TACVA</name>
<dbReference type="EMBL" id="JAVHJS010000022">
    <property type="protein sequence ID" value="KAK2821648.1"/>
    <property type="molecule type" value="Genomic_DNA"/>
</dbReference>
<dbReference type="InterPro" id="IPR050944">
    <property type="entry name" value="FAM83"/>
</dbReference>
<evidence type="ECO:0000256" key="1">
    <source>
        <dbReference type="ARBA" id="ARBA00006937"/>
    </source>
</evidence>
<protein>
    <recommendedName>
        <fullName evidence="3">Scaffolding anchor of CK1 domain-containing protein</fullName>
    </recommendedName>
</protein>
<feature type="domain" description="Scaffolding anchor of CK1" evidence="3">
    <location>
        <begin position="18"/>
        <end position="281"/>
    </location>
</feature>
<organism evidence="4 5">
    <name type="scientific">Tachysurus vachellii</name>
    <name type="common">Darkbarbel catfish</name>
    <name type="synonym">Pelteobagrus vachellii</name>
    <dbReference type="NCBI Taxonomy" id="175792"/>
    <lineage>
        <taxon>Eukaryota</taxon>
        <taxon>Metazoa</taxon>
        <taxon>Chordata</taxon>
        <taxon>Craniata</taxon>
        <taxon>Vertebrata</taxon>
        <taxon>Euteleostomi</taxon>
        <taxon>Actinopterygii</taxon>
        <taxon>Neopterygii</taxon>
        <taxon>Teleostei</taxon>
        <taxon>Ostariophysi</taxon>
        <taxon>Siluriformes</taxon>
        <taxon>Bagridae</taxon>
        <taxon>Tachysurus</taxon>
    </lineage>
</organism>
<dbReference type="AlphaFoldDB" id="A0AA88LM57"/>
<dbReference type="Proteomes" id="UP001187315">
    <property type="component" value="Unassembled WGS sequence"/>
</dbReference>
<dbReference type="InterPro" id="IPR012461">
    <property type="entry name" value="SACK1"/>
</dbReference>
<reference evidence="4" key="1">
    <citation type="submission" date="2023-08" db="EMBL/GenBank/DDBJ databases">
        <title>Pelteobagrus vachellii genome.</title>
        <authorList>
            <person name="Liu H."/>
        </authorList>
    </citation>
    <scope>NUCLEOTIDE SEQUENCE</scope>
    <source>
        <strain evidence="4">PRFRI_2022a</strain>
        <tissue evidence="4">Muscle</tissue>
    </source>
</reference>
<accession>A0AA88LM57</accession>
<feature type="region of interest" description="Disordered" evidence="2">
    <location>
        <begin position="300"/>
        <end position="332"/>
    </location>
</feature>
<dbReference type="PANTHER" id="PTHR16181:SF29">
    <property type="entry name" value="PROTEIN FAM83A-RELATED"/>
    <property type="match status" value="1"/>
</dbReference>
<keyword evidence="5" id="KW-1185">Reference proteome</keyword>
<comment type="caution">
    <text evidence="4">The sequence shown here is derived from an EMBL/GenBank/DDBJ whole genome shotgun (WGS) entry which is preliminary data.</text>
</comment>
<evidence type="ECO:0000313" key="5">
    <source>
        <dbReference type="Proteomes" id="UP001187315"/>
    </source>
</evidence>
<feature type="region of interest" description="Disordered" evidence="2">
    <location>
        <begin position="513"/>
        <end position="543"/>
    </location>
</feature>
<gene>
    <name evidence="4" type="ORF">Q7C36_020991</name>
</gene>
<feature type="region of interest" description="Disordered" evidence="2">
    <location>
        <begin position="462"/>
        <end position="487"/>
    </location>
</feature>
<dbReference type="SUPFAM" id="SSF56024">
    <property type="entry name" value="Phospholipase D/nuclease"/>
    <property type="match status" value="1"/>
</dbReference>
<dbReference type="Gene3D" id="3.30.870.10">
    <property type="entry name" value="Endonuclease Chain A"/>
    <property type="match status" value="1"/>
</dbReference>
<comment type="similarity">
    <text evidence="1">Belongs to the FAM83 family.</text>
</comment>
<evidence type="ECO:0000259" key="3">
    <source>
        <dbReference type="Pfam" id="PF07894"/>
    </source>
</evidence>
<evidence type="ECO:0000313" key="4">
    <source>
        <dbReference type="EMBL" id="KAK2821648.1"/>
    </source>
</evidence>